<dbReference type="STRING" id="1715693.PH7735_00804"/>
<evidence type="ECO:0000313" key="1">
    <source>
        <dbReference type="EMBL" id="CUJ87698.1"/>
    </source>
</evidence>
<dbReference type="GeneID" id="83879879"/>
<accession>A0A0P1I334</accession>
<gene>
    <name evidence="1" type="ORF">PH7735_00804</name>
</gene>
<dbReference type="AlphaFoldDB" id="A0A0P1I334"/>
<protein>
    <submittedName>
        <fullName evidence="1">Uncharacterized protein</fullName>
    </submittedName>
</protein>
<keyword evidence="2" id="KW-1185">Reference proteome</keyword>
<sequence length="92" mass="10411">MKPTFVRVWHRAQTRNPSDDMAIAANMRPNHGSFAGVRVLEDVKSIGPTWQADCVGYLNVTFKGESDAWLMVLRDDLVHLRPDLEATFPEDV</sequence>
<evidence type="ECO:0000313" key="2">
    <source>
        <dbReference type="Proteomes" id="UP000051870"/>
    </source>
</evidence>
<name>A0A0P1I334_9RHOB</name>
<reference evidence="2" key="1">
    <citation type="submission" date="2015-09" db="EMBL/GenBank/DDBJ databases">
        <authorList>
            <person name="Rodrigo-Torres Lidia"/>
            <person name="Arahal R.David."/>
        </authorList>
    </citation>
    <scope>NUCLEOTIDE SEQUENCE [LARGE SCALE GENOMIC DNA]</scope>
    <source>
        <strain evidence="2">CECT 7735</strain>
    </source>
</reference>
<dbReference type="RefSeq" id="WP_058309997.1">
    <property type="nucleotide sequence ID" value="NZ_CYTW01000001.1"/>
</dbReference>
<organism evidence="1 2">
    <name type="scientific">Shimia thalassica</name>
    <dbReference type="NCBI Taxonomy" id="1715693"/>
    <lineage>
        <taxon>Bacteria</taxon>
        <taxon>Pseudomonadati</taxon>
        <taxon>Pseudomonadota</taxon>
        <taxon>Alphaproteobacteria</taxon>
        <taxon>Rhodobacterales</taxon>
        <taxon>Roseobacteraceae</taxon>
    </lineage>
</organism>
<dbReference type="Proteomes" id="UP000051870">
    <property type="component" value="Unassembled WGS sequence"/>
</dbReference>
<dbReference type="EMBL" id="CYTW01000001">
    <property type="protein sequence ID" value="CUJ87698.1"/>
    <property type="molecule type" value="Genomic_DNA"/>
</dbReference>
<proteinExistence type="predicted"/>